<evidence type="ECO:0000256" key="6">
    <source>
        <dbReference type="ARBA" id="ARBA00023115"/>
    </source>
</evidence>
<dbReference type="AlphaFoldDB" id="A0A426TXM1"/>
<dbReference type="InterPro" id="IPR003826">
    <property type="entry name" value="AdoMetDC_fam_prok"/>
</dbReference>
<sequence>MTRDIYGTHLMLRIAEIADRAALNDEQRVKEFLIDTVHTLDMRVLAGPLMGVEEGPPELQGCSGVVILYESHVAIHTYPSLGEAFIDVFSCKPFDASLAESVIERYFGSYAVIERNVADRGIHWGRDAARELAAWQQQRGEERLNDKAVER</sequence>
<evidence type="ECO:0000256" key="7">
    <source>
        <dbReference type="ARBA" id="ARBA00023145"/>
    </source>
</evidence>
<comment type="cofactor">
    <cofactor evidence="1">
        <name>pyruvate</name>
        <dbReference type="ChEBI" id="CHEBI:15361"/>
    </cofactor>
</comment>
<evidence type="ECO:0000256" key="3">
    <source>
        <dbReference type="ARBA" id="ARBA00022793"/>
    </source>
</evidence>
<dbReference type="GO" id="GO:0008295">
    <property type="term" value="P:spermidine biosynthetic process"/>
    <property type="evidence" value="ECO:0007669"/>
    <property type="project" value="UniProtKB-KW"/>
</dbReference>
<evidence type="ECO:0000256" key="8">
    <source>
        <dbReference type="ARBA" id="ARBA00023239"/>
    </source>
</evidence>
<proteinExistence type="predicted"/>
<organism evidence="11 12">
    <name type="scientific">Candidatus Viridilinea halotolerans</name>
    <dbReference type="NCBI Taxonomy" id="2491704"/>
    <lineage>
        <taxon>Bacteria</taxon>
        <taxon>Bacillati</taxon>
        <taxon>Chloroflexota</taxon>
        <taxon>Chloroflexia</taxon>
        <taxon>Chloroflexales</taxon>
        <taxon>Chloroflexineae</taxon>
        <taxon>Oscillochloridaceae</taxon>
        <taxon>Candidatus Viridilinea</taxon>
    </lineage>
</organism>
<gene>
    <name evidence="11" type="ORF">EI684_13225</name>
</gene>
<accession>A0A426TXM1</accession>
<keyword evidence="7" id="KW-0865">Zymogen</keyword>
<dbReference type="Gene3D" id="3.60.90.10">
    <property type="entry name" value="S-adenosylmethionine decarboxylase"/>
    <property type="match status" value="1"/>
</dbReference>
<evidence type="ECO:0000256" key="9">
    <source>
        <dbReference type="ARBA" id="ARBA00023270"/>
    </source>
</evidence>
<dbReference type="GO" id="GO:0004014">
    <property type="term" value="F:adenosylmethionine decarboxylase activity"/>
    <property type="evidence" value="ECO:0007669"/>
    <property type="project" value="InterPro"/>
</dbReference>
<dbReference type="Proteomes" id="UP000280307">
    <property type="component" value="Unassembled WGS sequence"/>
</dbReference>
<dbReference type="GO" id="GO:0005829">
    <property type="term" value="C:cytosol"/>
    <property type="evidence" value="ECO:0007669"/>
    <property type="project" value="TreeGrafter"/>
</dbReference>
<dbReference type="EMBL" id="RSAS01000514">
    <property type="protein sequence ID" value="RRR70531.1"/>
    <property type="molecule type" value="Genomic_DNA"/>
</dbReference>
<evidence type="ECO:0000313" key="12">
    <source>
        <dbReference type="Proteomes" id="UP000280307"/>
    </source>
</evidence>
<evidence type="ECO:0000256" key="2">
    <source>
        <dbReference type="ARBA" id="ARBA00022691"/>
    </source>
</evidence>
<keyword evidence="9" id="KW-0704">Schiff base</keyword>
<keyword evidence="3" id="KW-0210">Decarboxylase</keyword>
<keyword evidence="4" id="KW-0068">Autocatalytic cleavage</keyword>
<evidence type="ECO:0000256" key="5">
    <source>
        <dbReference type="ARBA" id="ARBA00023066"/>
    </source>
</evidence>
<evidence type="ECO:0000256" key="4">
    <source>
        <dbReference type="ARBA" id="ARBA00022813"/>
    </source>
</evidence>
<keyword evidence="5" id="KW-0745">Spermidine biosynthesis</keyword>
<keyword evidence="2" id="KW-0949">S-adenosyl-L-methionine</keyword>
<reference evidence="11 12" key="1">
    <citation type="submission" date="2018-12" db="EMBL/GenBank/DDBJ databases">
        <title>Genome Sequence of Candidatus Viridilinea halotolerans isolated from saline sulfide-rich spring.</title>
        <authorList>
            <person name="Grouzdev D.S."/>
            <person name="Burganskaya E.I."/>
            <person name="Krutkina M.S."/>
            <person name="Sukhacheva M.V."/>
            <person name="Gorlenko V.M."/>
        </authorList>
    </citation>
    <scope>NUCLEOTIDE SEQUENCE [LARGE SCALE GENOMIC DNA]</scope>
    <source>
        <strain evidence="11">Chok-6</strain>
    </source>
</reference>
<evidence type="ECO:0000313" key="11">
    <source>
        <dbReference type="EMBL" id="RRR70531.1"/>
    </source>
</evidence>
<dbReference type="PANTHER" id="PTHR33866:SF2">
    <property type="entry name" value="S-ADENOSYLMETHIONINE DECARBOXYLASE PROENZYME"/>
    <property type="match status" value="1"/>
</dbReference>
<protein>
    <submittedName>
        <fullName evidence="11">S-adenosylmethionine decarboxylase</fullName>
    </submittedName>
</protein>
<dbReference type="SUPFAM" id="SSF56276">
    <property type="entry name" value="S-adenosylmethionine decarboxylase"/>
    <property type="match status" value="1"/>
</dbReference>
<keyword evidence="10" id="KW-0670">Pyruvate</keyword>
<keyword evidence="8" id="KW-0456">Lyase</keyword>
<keyword evidence="6" id="KW-0620">Polyamine biosynthesis</keyword>
<comment type="caution">
    <text evidence="11">The sequence shown here is derived from an EMBL/GenBank/DDBJ whole genome shotgun (WGS) entry which is preliminary data.</text>
</comment>
<evidence type="ECO:0000256" key="1">
    <source>
        <dbReference type="ARBA" id="ARBA00001928"/>
    </source>
</evidence>
<evidence type="ECO:0000256" key="10">
    <source>
        <dbReference type="ARBA" id="ARBA00023317"/>
    </source>
</evidence>
<dbReference type="PANTHER" id="PTHR33866">
    <property type="entry name" value="S-ADENOSYLMETHIONINE DECARBOXYLASE PROENZYME"/>
    <property type="match status" value="1"/>
</dbReference>
<name>A0A426TXM1_9CHLR</name>
<dbReference type="InterPro" id="IPR016067">
    <property type="entry name" value="S-AdoMet_deCO2ase_core"/>
</dbReference>
<dbReference type="Pfam" id="PF02675">
    <property type="entry name" value="AdoMet_dc"/>
    <property type="match status" value="1"/>
</dbReference>